<dbReference type="EMBL" id="CP038487">
    <property type="protein sequence ID" value="QFZ28371.1"/>
    <property type="molecule type" value="Genomic_DNA"/>
</dbReference>
<dbReference type="Proteomes" id="UP000326582">
    <property type="component" value="Chromosome 4"/>
</dbReference>
<proteinExistence type="predicted"/>
<evidence type="ECO:0000313" key="1">
    <source>
        <dbReference type="EMBL" id="QFZ28371.1"/>
    </source>
</evidence>
<gene>
    <name evidence="1" type="ORF">EJF14_40409</name>
</gene>
<reference evidence="2" key="1">
    <citation type="journal article" date="2019" name="MBio">
        <title>Comparative genomics for the elucidation of multidrug resistance (MDR) in Candida lusitaniae.</title>
        <authorList>
            <person name="Kannan A."/>
            <person name="Asner S.A."/>
            <person name="Trachsel E."/>
            <person name="Kelly S."/>
            <person name="Parker J."/>
            <person name="Sanglard D."/>
        </authorList>
    </citation>
    <scope>NUCLEOTIDE SEQUENCE [LARGE SCALE GENOMIC DNA]</scope>
    <source>
        <strain evidence="2">P1</strain>
    </source>
</reference>
<keyword evidence="2" id="KW-1185">Reference proteome</keyword>
<protein>
    <submittedName>
        <fullName evidence="1">Uncharacterized protein</fullName>
    </submittedName>
</protein>
<name>A0ACD0WM03_CLALS</name>
<organism evidence="1 2">
    <name type="scientific">Clavispora lusitaniae</name>
    <name type="common">Candida lusitaniae</name>
    <dbReference type="NCBI Taxonomy" id="36911"/>
    <lineage>
        <taxon>Eukaryota</taxon>
        <taxon>Fungi</taxon>
        <taxon>Dikarya</taxon>
        <taxon>Ascomycota</taxon>
        <taxon>Saccharomycotina</taxon>
        <taxon>Pichiomycetes</taxon>
        <taxon>Metschnikowiaceae</taxon>
        <taxon>Clavispora</taxon>
    </lineage>
</organism>
<evidence type="ECO:0000313" key="2">
    <source>
        <dbReference type="Proteomes" id="UP000326582"/>
    </source>
</evidence>
<sequence>MEAHDRKDRAPTAERLLRPRLKMTYGNSATGGHPGRKPGSACGQAHFFPHRRSARQQMCTRQAYSAARLHCSPLGVHVRLVQHEGSCWRTFTIAVNVACRTPGSKRDWLRNHSYLWNHLPVSVYASVASLLPCKCSSWCRYILLGGVLARCLVQPHALSQRLHRLFRPHTLLFFFLFLIFLMACFFFFFSPLPVSHIFQCTSQSLLMLNGLRTVGFSFSGFDKSPVHTP</sequence>
<accession>A0ACD0WM03</accession>